<protein>
    <submittedName>
        <fullName evidence="1">Bgt-20584</fullName>
    </submittedName>
</protein>
<accession>A0A9X9QG35</accession>
<name>A0A9X9QG35_BLUGR</name>
<proteinExistence type="predicted"/>
<keyword evidence="2" id="KW-1185">Reference proteome</keyword>
<dbReference type="Proteomes" id="UP000324639">
    <property type="component" value="Chromosome Bgt_-10"/>
</dbReference>
<evidence type="ECO:0000313" key="1">
    <source>
        <dbReference type="EMBL" id="VDB94682.1"/>
    </source>
</evidence>
<dbReference type="AlphaFoldDB" id="A0A9X9QG35"/>
<evidence type="ECO:0000313" key="2">
    <source>
        <dbReference type="Proteomes" id="UP000324639"/>
    </source>
</evidence>
<gene>
    <name evidence="1" type="ORF">BGT96224V316_LOCUS7823</name>
</gene>
<organism evidence="1 2">
    <name type="scientific">Blumeria graminis f. sp. tritici</name>
    <dbReference type="NCBI Taxonomy" id="62690"/>
    <lineage>
        <taxon>Eukaryota</taxon>
        <taxon>Fungi</taxon>
        <taxon>Dikarya</taxon>
        <taxon>Ascomycota</taxon>
        <taxon>Pezizomycotina</taxon>
        <taxon>Leotiomycetes</taxon>
        <taxon>Erysiphales</taxon>
        <taxon>Erysiphaceae</taxon>
        <taxon>Blumeria</taxon>
    </lineage>
</organism>
<reference evidence="1 2" key="1">
    <citation type="submission" date="2018-08" db="EMBL/GenBank/DDBJ databases">
        <authorList>
            <person name="Muller C M."/>
        </authorList>
    </citation>
    <scope>NUCLEOTIDE SEQUENCE [LARGE SCALE GENOMIC DNA]</scope>
</reference>
<dbReference type="EMBL" id="LR026993">
    <property type="protein sequence ID" value="VDB94682.1"/>
    <property type="molecule type" value="Genomic_DNA"/>
</dbReference>
<sequence length="50" mass="5782">MLAYTNQLTLLHRHPSEGTYKTFDIYARQHSEKFGLVLPDFNQQSLSQVG</sequence>